<accession>A0AAD8X8W9</accession>
<evidence type="ECO:0000313" key="1">
    <source>
        <dbReference type="EMBL" id="KAK1710354.1"/>
    </source>
</evidence>
<reference evidence="1" key="1">
    <citation type="submission" date="2021-12" db="EMBL/GenBank/DDBJ databases">
        <title>Comparative genomics, transcriptomics and evolutionary studies reveal genomic signatures of adaptation to plant cell wall in hemibiotrophic fungi.</title>
        <authorList>
            <consortium name="DOE Joint Genome Institute"/>
            <person name="Baroncelli R."/>
            <person name="Diaz J.F."/>
            <person name="Benocci T."/>
            <person name="Peng M."/>
            <person name="Battaglia E."/>
            <person name="Haridas S."/>
            <person name="Andreopoulos W."/>
            <person name="Labutti K."/>
            <person name="Pangilinan J."/>
            <person name="Floch G.L."/>
            <person name="Makela M.R."/>
            <person name="Henrissat B."/>
            <person name="Grigoriev I.V."/>
            <person name="Crouch J.A."/>
            <person name="De Vries R.P."/>
            <person name="Sukno S.A."/>
            <person name="Thon M.R."/>
        </authorList>
    </citation>
    <scope>NUCLEOTIDE SEQUENCE</scope>
    <source>
        <strain evidence="1">CBS 112980</strain>
    </source>
</reference>
<organism evidence="1 2">
    <name type="scientific">Glomerella acutata</name>
    <name type="common">Colletotrichum acutatum</name>
    <dbReference type="NCBI Taxonomy" id="27357"/>
    <lineage>
        <taxon>Eukaryota</taxon>
        <taxon>Fungi</taxon>
        <taxon>Dikarya</taxon>
        <taxon>Ascomycota</taxon>
        <taxon>Pezizomycotina</taxon>
        <taxon>Sordariomycetes</taxon>
        <taxon>Hypocreomycetidae</taxon>
        <taxon>Glomerellales</taxon>
        <taxon>Glomerellaceae</taxon>
        <taxon>Colletotrichum</taxon>
        <taxon>Colletotrichum acutatum species complex</taxon>
    </lineage>
</organism>
<proteinExistence type="predicted"/>
<dbReference type="GeneID" id="85399782"/>
<keyword evidence="2" id="KW-1185">Reference proteome</keyword>
<comment type="caution">
    <text evidence="1">The sequence shown here is derived from an EMBL/GenBank/DDBJ whole genome shotgun (WGS) entry which is preliminary data.</text>
</comment>
<dbReference type="AlphaFoldDB" id="A0AAD8X8W9"/>
<dbReference type="Proteomes" id="UP001244207">
    <property type="component" value="Unassembled WGS sequence"/>
</dbReference>
<gene>
    <name evidence="1" type="ORF">BDZ83DRAFT_797135</name>
</gene>
<dbReference type="RefSeq" id="XP_060358824.1">
    <property type="nucleotide sequence ID" value="XM_060515884.1"/>
</dbReference>
<name>A0AAD8X8W9_GLOAC</name>
<protein>
    <submittedName>
        <fullName evidence="1">Uncharacterized protein</fullName>
    </submittedName>
</protein>
<evidence type="ECO:0000313" key="2">
    <source>
        <dbReference type="Proteomes" id="UP001244207"/>
    </source>
</evidence>
<sequence length="153" mass="17042">MVFLDSSSRAAGFWHTSTRHGKNNLKGCLVLYYRVRTVRCRTKYGMAAFPPYVGLVGSCQLCPVLCNHQRDCGCCCGVYPCRGKHRRRHTIALSTRRVQDDGSQRCTHPGPARLETCVFLANKKAVFRAACGMRRAVVSADDAVYLGAWLAVR</sequence>
<dbReference type="EMBL" id="JAHMHS010000171">
    <property type="protein sequence ID" value="KAK1710354.1"/>
    <property type="molecule type" value="Genomic_DNA"/>
</dbReference>